<dbReference type="InterPro" id="IPR013433">
    <property type="entry name" value="PHA_gran_rgn"/>
</dbReference>
<organism evidence="1 2">
    <name type="scientific">Pelagerythrobacter marensis</name>
    <dbReference type="NCBI Taxonomy" id="543877"/>
    <lineage>
        <taxon>Bacteria</taxon>
        <taxon>Pseudomonadati</taxon>
        <taxon>Pseudomonadota</taxon>
        <taxon>Alphaproteobacteria</taxon>
        <taxon>Sphingomonadales</taxon>
        <taxon>Erythrobacteraceae</taxon>
        <taxon>Pelagerythrobacter</taxon>
    </lineage>
</organism>
<sequence>MRVAIPHDLPRETVRERMRRRSHEIAGHIPGGMAEVTTDWPSENRMTMRISAMGQNLDGRVDIEESELVFEIDLPPALGFLEPMIAGAVRQQGQKLIGKG</sequence>
<reference evidence="1 2" key="1">
    <citation type="submission" date="2024-02" db="EMBL/GenBank/DDBJ databases">
        <title>The whole genome sequence of five bacterial samples isolated from Abu Dhabi Sabkha-shore region.</title>
        <authorList>
            <person name="Sudalaimuthuasari N."/>
            <person name="Sarfraz B."/>
            <person name="Tuyisabe J.D."/>
            <person name="Mugisha Ntwali L.D.M."/>
            <person name="Ali A.I.A.A."/>
            <person name="Almansoori S.Z.A."/>
            <person name="Alajami H.S.A."/>
            <person name="Almeqbaali A.A.S."/>
            <person name="Kundu B."/>
            <person name="Saeed E.E."/>
            <person name="Sukumarinath V."/>
            <person name="Mishra A.K."/>
            <person name="Hazzouri K.M."/>
            <person name="Almaskari R."/>
            <person name="Sharma A.K."/>
            <person name="Amiri K.M.A."/>
        </authorList>
    </citation>
    <scope>NUCLEOTIDE SEQUENCE [LARGE SCALE GENOMIC DNA]</scope>
    <source>
        <strain evidence="2">kcgeb_sd</strain>
    </source>
</reference>
<name>A0ABZ2D5X3_9SPHN</name>
<dbReference type="EMBL" id="CP144918">
    <property type="protein sequence ID" value="WWA48455.1"/>
    <property type="molecule type" value="Genomic_DNA"/>
</dbReference>
<dbReference type="Proteomes" id="UP001335183">
    <property type="component" value="Chromosome"/>
</dbReference>
<evidence type="ECO:0000313" key="1">
    <source>
        <dbReference type="EMBL" id="WWA48455.1"/>
    </source>
</evidence>
<protein>
    <submittedName>
        <fullName evidence="1">Polyhydroxyalkanoic acid system family protein</fullName>
    </submittedName>
</protein>
<dbReference type="RefSeq" id="WP_338447338.1">
    <property type="nucleotide sequence ID" value="NZ_CP144918.1"/>
</dbReference>
<proteinExistence type="predicted"/>
<dbReference type="Pfam" id="PF09650">
    <property type="entry name" value="PHA_gran_rgn"/>
    <property type="match status" value="1"/>
</dbReference>
<evidence type="ECO:0000313" key="2">
    <source>
        <dbReference type="Proteomes" id="UP001335183"/>
    </source>
</evidence>
<gene>
    <name evidence="1" type="ORF">V5F89_06035</name>
</gene>
<accession>A0ABZ2D5X3</accession>
<keyword evidence="2" id="KW-1185">Reference proteome</keyword>